<name>A0A1H0GJ48_9PSED</name>
<organism evidence="7 8">
    <name type="scientific">Pseudomonas jinjuensis</name>
    <dbReference type="NCBI Taxonomy" id="198616"/>
    <lineage>
        <taxon>Bacteria</taxon>
        <taxon>Pseudomonadati</taxon>
        <taxon>Pseudomonadota</taxon>
        <taxon>Gammaproteobacteria</taxon>
        <taxon>Pseudomonadales</taxon>
        <taxon>Pseudomonadaceae</taxon>
        <taxon>Pseudomonas</taxon>
    </lineage>
</organism>
<dbReference type="EMBL" id="FNIJ01000007">
    <property type="protein sequence ID" value="SDO06987.1"/>
    <property type="molecule type" value="Genomic_DNA"/>
</dbReference>
<dbReference type="STRING" id="198616.SAMN05216193_107213"/>
<dbReference type="Proteomes" id="UP000242957">
    <property type="component" value="Unassembled WGS sequence"/>
</dbReference>
<evidence type="ECO:0000256" key="1">
    <source>
        <dbReference type="ARBA" id="ARBA00004196"/>
    </source>
</evidence>
<dbReference type="AlphaFoldDB" id="A0A1H0GJ48"/>
<comment type="subcellular location">
    <subcellularLocation>
        <location evidence="1">Cell envelope</location>
    </subcellularLocation>
</comment>
<evidence type="ECO:0000259" key="6">
    <source>
        <dbReference type="SMART" id="SM00062"/>
    </source>
</evidence>
<accession>A0A1H0GJ48</accession>
<keyword evidence="3 5" id="KW-0732">Signal</keyword>
<proteinExistence type="inferred from homology"/>
<feature type="chain" id="PRO_5017266555" evidence="5">
    <location>
        <begin position="23"/>
        <end position="256"/>
    </location>
</feature>
<dbReference type="Pfam" id="PF00497">
    <property type="entry name" value="SBP_bac_3"/>
    <property type="match status" value="1"/>
</dbReference>
<dbReference type="InterPro" id="IPR001638">
    <property type="entry name" value="Solute-binding_3/MltF_N"/>
</dbReference>
<evidence type="ECO:0000256" key="4">
    <source>
        <dbReference type="RuleBase" id="RU003744"/>
    </source>
</evidence>
<dbReference type="SMART" id="SM00062">
    <property type="entry name" value="PBPb"/>
    <property type="match status" value="1"/>
</dbReference>
<dbReference type="OrthoDB" id="9768183at2"/>
<dbReference type="SUPFAM" id="SSF53850">
    <property type="entry name" value="Periplasmic binding protein-like II"/>
    <property type="match status" value="1"/>
</dbReference>
<dbReference type="PANTHER" id="PTHR35936:SF13">
    <property type="entry name" value="HISTIDINE-BINDING PERIPLASMIC PROTEIN"/>
    <property type="match status" value="1"/>
</dbReference>
<dbReference type="RefSeq" id="WP_084312568.1">
    <property type="nucleotide sequence ID" value="NZ_FNIJ01000007.1"/>
</dbReference>
<dbReference type="Gene3D" id="3.40.190.10">
    <property type="entry name" value="Periplasmic binding protein-like II"/>
    <property type="match status" value="2"/>
</dbReference>
<evidence type="ECO:0000313" key="8">
    <source>
        <dbReference type="Proteomes" id="UP000242957"/>
    </source>
</evidence>
<evidence type="ECO:0000256" key="2">
    <source>
        <dbReference type="ARBA" id="ARBA00010333"/>
    </source>
</evidence>
<dbReference type="PANTHER" id="PTHR35936">
    <property type="entry name" value="MEMBRANE-BOUND LYTIC MUREIN TRANSGLYCOSYLASE F"/>
    <property type="match status" value="1"/>
</dbReference>
<evidence type="ECO:0000256" key="5">
    <source>
        <dbReference type="SAM" id="SignalP"/>
    </source>
</evidence>
<dbReference type="PROSITE" id="PS01039">
    <property type="entry name" value="SBP_BACTERIAL_3"/>
    <property type="match status" value="1"/>
</dbReference>
<dbReference type="GO" id="GO:0030313">
    <property type="term" value="C:cell envelope"/>
    <property type="evidence" value="ECO:0007669"/>
    <property type="project" value="UniProtKB-SubCell"/>
</dbReference>
<keyword evidence="8" id="KW-1185">Reference proteome</keyword>
<dbReference type="InterPro" id="IPR018313">
    <property type="entry name" value="SBP_3_CS"/>
</dbReference>
<evidence type="ECO:0000313" key="7">
    <source>
        <dbReference type="EMBL" id="SDO06987.1"/>
    </source>
</evidence>
<comment type="similarity">
    <text evidence="2 4">Belongs to the bacterial solute-binding protein 3 family.</text>
</comment>
<feature type="signal peptide" evidence="5">
    <location>
        <begin position="1"/>
        <end position="22"/>
    </location>
</feature>
<gene>
    <name evidence="7" type="ORF">SAMN05216193_107213</name>
</gene>
<reference evidence="8" key="1">
    <citation type="submission" date="2016-10" db="EMBL/GenBank/DDBJ databases">
        <authorList>
            <person name="Varghese N."/>
            <person name="Submissions S."/>
        </authorList>
    </citation>
    <scope>NUCLEOTIDE SEQUENCE [LARGE SCALE GENOMIC DNA]</scope>
    <source>
        <strain evidence="8">JCM 21621</strain>
    </source>
</reference>
<sequence length="256" mass="28189">MYRTRKALLALLLLGSLDAAQASEPVIRIATEGTFPPYSFVKPDGSLAGFDVDIANSLCDEMKVRCTLVKQEWDGIIPGLLAKKYDAVVSSMAITPERQRKVAFSDKYQGGYSMLFGSTALTDNSPDAMRGKVIAVQKGSIQETFAKARYESAGLSLRRYPDVQAALMDLSAGRVDAVVLDIAQIHQAKKNPDMAGYHGFGEKLNDPRYFGVGSGIAVRKQDQVLLGRINQALKTILANGTYQRINDKYFEYNQYE</sequence>
<feature type="domain" description="Solute-binding protein family 3/N-terminal" evidence="6">
    <location>
        <begin position="26"/>
        <end position="253"/>
    </location>
</feature>
<protein>
    <submittedName>
        <fullName evidence="7">Histidine transport system substrate-binding protein/arginine/ornithine transport system substrate-binding protein</fullName>
    </submittedName>
</protein>
<evidence type="ECO:0000256" key="3">
    <source>
        <dbReference type="ARBA" id="ARBA00022729"/>
    </source>
</evidence>